<dbReference type="NCBIfam" id="NF002345">
    <property type="entry name" value="PRK01305.2-2"/>
    <property type="match status" value="1"/>
</dbReference>
<comment type="similarity">
    <text evidence="4">Belongs to the R-transferase family. Bpt subfamily.</text>
</comment>
<reference evidence="8" key="1">
    <citation type="journal article" date="2019" name="Int. J. Syst. Evol. Microbiol.">
        <title>The Global Catalogue of Microorganisms (GCM) 10K type strain sequencing project: providing services to taxonomists for standard genome sequencing and annotation.</title>
        <authorList>
            <consortium name="The Broad Institute Genomics Platform"/>
            <consortium name="The Broad Institute Genome Sequencing Center for Infectious Disease"/>
            <person name="Wu L."/>
            <person name="Ma J."/>
        </authorList>
    </citation>
    <scope>NUCLEOTIDE SEQUENCE [LARGE SCALE GENOMIC DNA]</scope>
    <source>
        <strain evidence="8">CGMCC 1.7003</strain>
    </source>
</reference>
<organism evidence="7 8">
    <name type="scientific">Alishewanella longhuensis</name>
    <dbReference type="NCBI Taxonomy" id="1091037"/>
    <lineage>
        <taxon>Bacteria</taxon>
        <taxon>Pseudomonadati</taxon>
        <taxon>Pseudomonadota</taxon>
        <taxon>Gammaproteobacteria</taxon>
        <taxon>Alteromonadales</taxon>
        <taxon>Alteromonadaceae</taxon>
        <taxon>Alishewanella</taxon>
    </lineage>
</organism>
<comment type="caution">
    <text evidence="7">The sequence shown here is derived from an EMBL/GenBank/DDBJ whole genome shotgun (WGS) entry which is preliminary data.</text>
</comment>
<feature type="domain" description="N-end aminoacyl transferase N-terminal" evidence="5">
    <location>
        <begin position="14"/>
        <end position="84"/>
    </location>
</feature>
<dbReference type="InterPro" id="IPR007472">
    <property type="entry name" value="N-end_Aminoacyl_Trfase_C"/>
</dbReference>
<dbReference type="PANTHER" id="PTHR21367:SF1">
    <property type="entry name" value="ARGINYL-TRNA--PROTEIN TRANSFERASE 1"/>
    <property type="match status" value="1"/>
</dbReference>
<dbReference type="Pfam" id="PF04376">
    <property type="entry name" value="ATE_N"/>
    <property type="match status" value="1"/>
</dbReference>
<dbReference type="PANTHER" id="PTHR21367">
    <property type="entry name" value="ARGININE-TRNA-PROTEIN TRANSFERASE 1"/>
    <property type="match status" value="1"/>
</dbReference>
<evidence type="ECO:0000256" key="1">
    <source>
        <dbReference type="ARBA" id="ARBA00022490"/>
    </source>
</evidence>
<evidence type="ECO:0000256" key="4">
    <source>
        <dbReference type="HAMAP-Rule" id="MF_00689"/>
    </source>
</evidence>
<comment type="catalytic activity">
    <reaction evidence="4">
        <text>N-terminal L-glutamyl-[protein] + L-leucyl-tRNA(Leu) = N-terminal L-leucyl-L-glutamyl-[protein] + tRNA(Leu) + H(+)</text>
        <dbReference type="Rhea" id="RHEA:50412"/>
        <dbReference type="Rhea" id="RHEA-COMP:9613"/>
        <dbReference type="Rhea" id="RHEA-COMP:9622"/>
        <dbReference type="Rhea" id="RHEA-COMP:12664"/>
        <dbReference type="Rhea" id="RHEA-COMP:12668"/>
        <dbReference type="ChEBI" id="CHEBI:15378"/>
        <dbReference type="ChEBI" id="CHEBI:64721"/>
        <dbReference type="ChEBI" id="CHEBI:78442"/>
        <dbReference type="ChEBI" id="CHEBI:78494"/>
        <dbReference type="ChEBI" id="CHEBI:133041"/>
        <dbReference type="EC" id="2.3.2.29"/>
    </reaction>
</comment>
<accession>A0ABQ3KZQ8</accession>
<evidence type="ECO:0000256" key="3">
    <source>
        <dbReference type="ARBA" id="ARBA00023315"/>
    </source>
</evidence>
<comment type="function">
    <text evidence="4">Functions in the N-end rule pathway of protein degradation where it conjugates Leu from its aminoacyl-tRNA to the N-termini of proteins containing an N-terminal aspartate or glutamate.</text>
</comment>
<keyword evidence="3 4" id="KW-0012">Acyltransferase</keyword>
<evidence type="ECO:0000256" key="2">
    <source>
        <dbReference type="ARBA" id="ARBA00022679"/>
    </source>
</evidence>
<proteinExistence type="inferred from homology"/>
<dbReference type="GO" id="GO:0016740">
    <property type="term" value="F:transferase activity"/>
    <property type="evidence" value="ECO:0007669"/>
    <property type="project" value="UniProtKB-KW"/>
</dbReference>
<dbReference type="RefSeq" id="WP_189433202.1">
    <property type="nucleotide sequence ID" value="NZ_BNAO01000005.1"/>
</dbReference>
<name>A0ABQ3KZQ8_9ALTE</name>
<dbReference type="Pfam" id="PF04377">
    <property type="entry name" value="ATE_C"/>
    <property type="match status" value="1"/>
</dbReference>
<keyword evidence="8" id="KW-1185">Reference proteome</keyword>
<evidence type="ECO:0000259" key="6">
    <source>
        <dbReference type="Pfam" id="PF04377"/>
    </source>
</evidence>
<protein>
    <recommendedName>
        <fullName evidence="4">Aspartate/glutamate leucyltransferase</fullName>
        <ecNumber evidence="4">2.3.2.29</ecNumber>
    </recommendedName>
</protein>
<evidence type="ECO:0000313" key="8">
    <source>
        <dbReference type="Proteomes" id="UP000659697"/>
    </source>
</evidence>
<comment type="subcellular location">
    <subcellularLocation>
        <location evidence="4">Cytoplasm</location>
    </subcellularLocation>
</comment>
<dbReference type="InterPro" id="IPR007471">
    <property type="entry name" value="N-end_Aminoacyl_Trfase_N"/>
</dbReference>
<sequence>MKNTPLQFGLTPPSTCSYLPEQKEQLAVLMSPEPLDQQLYQQLIAYNFRRSGNQIYRPHCASCNACQSLRIPVAQFAASAAQRRILNKAARAHWHYQLTTAAVTDDEYQSLFALFNRYIEFKHADGSMYPATTEQLDSLIHSSWQPIRLLKLYQAAQLVAVSIIDELTNSYSAVYTFFAPEAAHFSPGKLAVLYLLAEAKASERQFIYLGYQVDGCRKMAYKSEFRPHQRFFDGYWHSFA</sequence>
<keyword evidence="2 4" id="KW-0808">Transferase</keyword>
<dbReference type="EMBL" id="BNAO01000005">
    <property type="protein sequence ID" value="GHG71787.1"/>
    <property type="molecule type" value="Genomic_DNA"/>
</dbReference>
<dbReference type="HAMAP" id="MF_00689">
    <property type="entry name" value="Bpt"/>
    <property type="match status" value="1"/>
</dbReference>
<keyword evidence="1 4" id="KW-0963">Cytoplasm</keyword>
<feature type="domain" description="N-end rule aminoacyl transferase C-terminal" evidence="6">
    <location>
        <begin position="112"/>
        <end position="230"/>
    </location>
</feature>
<dbReference type="InterPro" id="IPR017138">
    <property type="entry name" value="Asp_Glu_LeuTrfase"/>
</dbReference>
<evidence type="ECO:0000313" key="7">
    <source>
        <dbReference type="EMBL" id="GHG71787.1"/>
    </source>
</evidence>
<dbReference type="EC" id="2.3.2.29" evidence="4"/>
<comment type="catalytic activity">
    <reaction evidence="4">
        <text>N-terminal L-aspartyl-[protein] + L-leucyl-tRNA(Leu) = N-terminal L-leucyl-L-aspartyl-[protein] + tRNA(Leu) + H(+)</text>
        <dbReference type="Rhea" id="RHEA:50420"/>
        <dbReference type="Rhea" id="RHEA-COMP:9613"/>
        <dbReference type="Rhea" id="RHEA-COMP:9622"/>
        <dbReference type="Rhea" id="RHEA-COMP:12669"/>
        <dbReference type="Rhea" id="RHEA-COMP:12674"/>
        <dbReference type="ChEBI" id="CHEBI:15378"/>
        <dbReference type="ChEBI" id="CHEBI:64720"/>
        <dbReference type="ChEBI" id="CHEBI:78442"/>
        <dbReference type="ChEBI" id="CHEBI:78494"/>
        <dbReference type="ChEBI" id="CHEBI:133042"/>
        <dbReference type="EC" id="2.3.2.29"/>
    </reaction>
</comment>
<dbReference type="Proteomes" id="UP000659697">
    <property type="component" value="Unassembled WGS sequence"/>
</dbReference>
<gene>
    <name evidence="7" type="primary">ate</name>
    <name evidence="4" type="synonym">bpt</name>
    <name evidence="7" type="ORF">GCM10010919_23550</name>
</gene>
<dbReference type="NCBIfam" id="NF002346">
    <property type="entry name" value="PRK01305.2-3"/>
    <property type="match status" value="1"/>
</dbReference>
<dbReference type="InterPro" id="IPR016181">
    <property type="entry name" value="Acyl_CoA_acyltransferase"/>
</dbReference>
<dbReference type="NCBIfam" id="NF002342">
    <property type="entry name" value="PRK01305.1-3"/>
    <property type="match status" value="1"/>
</dbReference>
<evidence type="ECO:0000259" key="5">
    <source>
        <dbReference type="Pfam" id="PF04376"/>
    </source>
</evidence>
<dbReference type="PIRSF" id="PIRSF037208">
    <property type="entry name" value="ATE_pro_prd"/>
    <property type="match status" value="1"/>
</dbReference>
<dbReference type="InterPro" id="IPR030700">
    <property type="entry name" value="N-end_Aminoacyl_Trfase"/>
</dbReference>
<dbReference type="SUPFAM" id="SSF55729">
    <property type="entry name" value="Acyl-CoA N-acyltransferases (Nat)"/>
    <property type="match status" value="1"/>
</dbReference>